<protein>
    <submittedName>
        <fullName evidence="3">Peptidase_M13 domain-containing protein</fullName>
    </submittedName>
</protein>
<keyword evidence="1" id="KW-1133">Transmembrane helix</keyword>
<evidence type="ECO:0000313" key="2">
    <source>
        <dbReference type="Proteomes" id="UP000038045"/>
    </source>
</evidence>
<proteinExistence type="predicted"/>
<accession>A0A0N4ZXD0</accession>
<name>A0A0N4ZXD0_PARTI</name>
<keyword evidence="1" id="KW-0472">Membrane</keyword>
<dbReference type="AlphaFoldDB" id="A0A0N4ZXD0"/>
<reference evidence="3" key="1">
    <citation type="submission" date="2017-02" db="UniProtKB">
        <authorList>
            <consortium name="WormBaseParasite"/>
        </authorList>
    </citation>
    <scope>IDENTIFICATION</scope>
</reference>
<keyword evidence="2" id="KW-1185">Reference proteome</keyword>
<evidence type="ECO:0000313" key="3">
    <source>
        <dbReference type="WBParaSite" id="PTRK_0001334400.1"/>
    </source>
</evidence>
<dbReference type="Proteomes" id="UP000038045">
    <property type="component" value="Unplaced"/>
</dbReference>
<evidence type="ECO:0000256" key="1">
    <source>
        <dbReference type="SAM" id="Phobius"/>
    </source>
</evidence>
<keyword evidence="1" id="KW-0812">Transmembrane</keyword>
<organism evidence="2 3">
    <name type="scientific">Parastrongyloides trichosuri</name>
    <name type="common">Possum-specific nematode worm</name>
    <dbReference type="NCBI Taxonomy" id="131310"/>
    <lineage>
        <taxon>Eukaryota</taxon>
        <taxon>Metazoa</taxon>
        <taxon>Ecdysozoa</taxon>
        <taxon>Nematoda</taxon>
        <taxon>Chromadorea</taxon>
        <taxon>Rhabditida</taxon>
        <taxon>Tylenchina</taxon>
        <taxon>Panagrolaimomorpha</taxon>
        <taxon>Strongyloidoidea</taxon>
        <taxon>Strongyloididae</taxon>
        <taxon>Parastrongyloides</taxon>
    </lineage>
</organism>
<sequence length="347" mass="40210">MIYFKRNIKFFFLITTLYAISLDAVFFVYPKTPIELIEKARSLGTNQRILLKSYLNSKNKNLNIDEENEAINQFLNKCHDYSRNIGYDEEYVNFLKSVAVSELDNSPTIDSHFHHSKILDLMSLDDATISFLTTPIQGMKKILQRQCLINEIDFQCVDSFFGSNKDVTTEKIDIIRWSGGFAKLMLDEECPNNGEMLNDYNCIGINAKEYGRHCTASLKAYNNTKFDADHKIINIFVTTISEIEKYNDLLEKTNDPEEHTKIKRDSEILLTSALKKITNFEASKCRMFNQLNKCLKSSVKDMCGRDAARKFDTMSKIGYLRRERFNDINDAFLALNMEPHRSCINLY</sequence>
<feature type="transmembrane region" description="Helical" evidence="1">
    <location>
        <begin position="10"/>
        <end position="29"/>
    </location>
</feature>
<dbReference type="WBParaSite" id="PTRK_0001334400.1">
    <property type="protein sequence ID" value="PTRK_0001334400.1"/>
    <property type="gene ID" value="PTRK_0001334400"/>
</dbReference>